<dbReference type="InterPro" id="IPR049062">
    <property type="entry name" value="NAD_Glu_DH_ACT2"/>
</dbReference>
<dbReference type="PANTHER" id="PTHR43403">
    <property type="entry name" value="NAD-SPECIFIC GLUTAMATE DEHYDROGENASE"/>
    <property type="match status" value="1"/>
</dbReference>
<keyword evidence="1" id="KW-0560">Oxidoreductase</keyword>
<evidence type="ECO:0000259" key="5">
    <source>
        <dbReference type="Pfam" id="PF21076"/>
    </source>
</evidence>
<accession>A0A1Y0CVU6</accession>
<name>A0A1Y0CVU6_9GAMM</name>
<dbReference type="PANTHER" id="PTHR43403:SF1">
    <property type="entry name" value="NAD-SPECIFIC GLUTAMATE DEHYDROGENASE"/>
    <property type="match status" value="1"/>
</dbReference>
<dbReference type="EMBL" id="CP021376">
    <property type="protein sequence ID" value="ART79338.1"/>
    <property type="molecule type" value="Genomic_DNA"/>
</dbReference>
<evidence type="ECO:0000259" key="2">
    <source>
        <dbReference type="Pfam" id="PF05088"/>
    </source>
</evidence>
<dbReference type="InterPro" id="IPR007780">
    <property type="entry name" value="NAD_Glu_DH_bac"/>
</dbReference>
<dbReference type="GO" id="GO:0004069">
    <property type="term" value="F:L-aspartate:2-oxoglutarate aminotransferase activity"/>
    <property type="evidence" value="ECO:0007669"/>
    <property type="project" value="InterPro"/>
</dbReference>
<dbReference type="RefSeq" id="WP_086963023.1">
    <property type="nucleotide sequence ID" value="NZ_CP021376.1"/>
</dbReference>
<evidence type="ECO:0000256" key="1">
    <source>
        <dbReference type="ARBA" id="ARBA00023002"/>
    </source>
</evidence>
<keyword evidence="8" id="KW-1185">Reference proteome</keyword>
<dbReference type="Pfam" id="PF21076">
    <property type="entry name" value="GDH_ACT2"/>
    <property type="match status" value="1"/>
</dbReference>
<reference evidence="8" key="1">
    <citation type="submission" date="2017-05" db="EMBL/GenBank/DDBJ databases">
        <authorList>
            <person name="Sung H."/>
        </authorList>
    </citation>
    <scope>NUCLEOTIDE SEQUENCE [LARGE SCALE GENOMIC DNA]</scope>
    <source>
        <strain evidence="8">AMac2203</strain>
    </source>
</reference>
<dbReference type="InterPro" id="IPR049056">
    <property type="entry name" value="NAD_Glu_DH_HM3"/>
</dbReference>
<dbReference type="InterPro" id="IPR036291">
    <property type="entry name" value="NAD(P)-bd_dom_sf"/>
</dbReference>
<dbReference type="InterPro" id="IPR049064">
    <property type="entry name" value="NAD_Glu_DH_ACT3"/>
</dbReference>
<dbReference type="Pfam" id="PF05088">
    <property type="entry name" value="Bac_GDH_CD"/>
    <property type="match status" value="1"/>
</dbReference>
<evidence type="ECO:0000259" key="4">
    <source>
        <dbReference type="Pfam" id="PF21075"/>
    </source>
</evidence>
<dbReference type="Pfam" id="PF21074">
    <property type="entry name" value="GDH_C"/>
    <property type="match status" value="1"/>
</dbReference>
<dbReference type="InterPro" id="IPR028971">
    <property type="entry name" value="NAD-GDH_cat"/>
</dbReference>
<gene>
    <name evidence="7" type="ORF">CBP12_03575</name>
</gene>
<evidence type="ECO:0000313" key="7">
    <source>
        <dbReference type="EMBL" id="ART79338.1"/>
    </source>
</evidence>
<organism evidence="7 8">
    <name type="scientific">Oceanisphaera avium</name>
    <dbReference type="NCBI Taxonomy" id="1903694"/>
    <lineage>
        <taxon>Bacteria</taxon>
        <taxon>Pseudomonadati</taxon>
        <taxon>Pseudomonadota</taxon>
        <taxon>Gammaproteobacteria</taxon>
        <taxon>Aeromonadales</taxon>
        <taxon>Aeromonadaceae</taxon>
        <taxon>Oceanisphaera</taxon>
    </lineage>
</organism>
<dbReference type="SUPFAM" id="SSF51735">
    <property type="entry name" value="NAD(P)-binding Rossmann-fold domains"/>
    <property type="match status" value="1"/>
</dbReference>
<dbReference type="SUPFAM" id="SSF53223">
    <property type="entry name" value="Aminoacid dehydrogenase-like, N-terminal domain"/>
    <property type="match status" value="1"/>
</dbReference>
<dbReference type="Gene3D" id="3.40.50.720">
    <property type="entry name" value="NAD(P)-binding Rossmann-like Domain"/>
    <property type="match status" value="1"/>
</dbReference>
<dbReference type="Pfam" id="PF21073">
    <property type="entry name" value="GDH_HM1"/>
    <property type="match status" value="1"/>
</dbReference>
<feature type="domain" description="NAD-glutamate dehydrogenase ACT2" evidence="5">
    <location>
        <begin position="406"/>
        <end position="495"/>
    </location>
</feature>
<feature type="domain" description="NAD-specific glutamate dehydrogenase C-terminal" evidence="3">
    <location>
        <begin position="1264"/>
        <end position="1601"/>
    </location>
</feature>
<feature type="domain" description="NAD-glutamate dehydrogenase N-terminal ACT1" evidence="4">
    <location>
        <begin position="34"/>
        <end position="177"/>
    </location>
</feature>
<dbReference type="InterPro" id="IPR049059">
    <property type="entry name" value="NAD_Glu_DH_HM1"/>
</dbReference>
<dbReference type="Pfam" id="PF21077">
    <property type="entry name" value="GDH_ACT3"/>
    <property type="match status" value="1"/>
</dbReference>
<dbReference type="OrthoDB" id="9758052at2"/>
<protein>
    <submittedName>
        <fullName evidence="7">NAD-glutamate dehydrogenase</fullName>
    </submittedName>
</protein>
<dbReference type="GO" id="GO:0006538">
    <property type="term" value="P:L-glutamate catabolic process"/>
    <property type="evidence" value="ECO:0007669"/>
    <property type="project" value="InterPro"/>
</dbReference>
<dbReference type="InterPro" id="IPR048381">
    <property type="entry name" value="GDH_C"/>
</dbReference>
<dbReference type="PIRSF" id="PIRSF036761">
    <property type="entry name" value="GDH_Mll4104"/>
    <property type="match status" value="1"/>
</dbReference>
<dbReference type="Pfam" id="PF21078">
    <property type="entry name" value="GDH_HM3"/>
    <property type="match status" value="1"/>
</dbReference>
<feature type="domain" description="NAD-glutamate dehydrogenase ACT3" evidence="6">
    <location>
        <begin position="551"/>
        <end position="626"/>
    </location>
</feature>
<evidence type="ECO:0000313" key="8">
    <source>
        <dbReference type="Proteomes" id="UP000243793"/>
    </source>
</evidence>
<proteinExistence type="predicted"/>
<dbReference type="Proteomes" id="UP000243793">
    <property type="component" value="Chromosome"/>
</dbReference>
<dbReference type="Pfam" id="PF21079">
    <property type="entry name" value="GDH_HM2"/>
    <property type="match status" value="1"/>
</dbReference>
<dbReference type="Pfam" id="PF21075">
    <property type="entry name" value="GDH_ACT1"/>
    <property type="match status" value="1"/>
</dbReference>
<evidence type="ECO:0000259" key="6">
    <source>
        <dbReference type="Pfam" id="PF21077"/>
    </source>
</evidence>
<feature type="domain" description="NAD-glutamate dehydrogenase catalytic" evidence="2">
    <location>
        <begin position="726"/>
        <end position="1219"/>
    </location>
</feature>
<evidence type="ECO:0000259" key="3">
    <source>
        <dbReference type="Pfam" id="PF21074"/>
    </source>
</evidence>
<dbReference type="KEGG" id="ocm:CBP12_03575"/>
<dbReference type="GO" id="GO:0004352">
    <property type="term" value="F:glutamate dehydrogenase (NAD+) activity"/>
    <property type="evidence" value="ECO:0007669"/>
    <property type="project" value="InterPro"/>
</dbReference>
<sequence>MSFTPPARSVLLDKVTEQVSQKFPEQLAPLVNQFITELYSGITDYDLHHRNASDVYGATINLWQTFANLEHTAPYVRVYNPELQRHGWQSPHTIVEVLCPDAPFLVDSIRMVLARLEMKAHFMLHQPMQVIRNEQGQLSDILSRQVADNVHPLETAFLIEIGRLNDEQARNTLQQELLSVVKEVLQVVADWQPMMTCLTEVINTLPSQQSSAPAQEVTETLDFLNWVANNNFTLMGYRRYRLSGEGEQQTLLPELDTSLGLLRNASQAQPLALSSLSPDARAAALSPHLLILTKTNHQSRVHRPSYIDYIGVKRFDKQGKVVGEDRFIGLYDANIYQLNARTIPLIGAKIERVLAHSNLVAGSHAYKSLANILESYPRDELIQASEQELAAVGLGVLGMQERDLTRLFVRRDLYGRFFSCVVYVSKERFNTALRKKTQALLKEYFGSEEAVQFSTFFSEGVLARTHYLIRVSDNAMDIDVNKIQANLIEAARSWEDQFSEALIQSKGEAQASALFSKYGHAFGRSYTERIMPGSAVADIEKLEELSDSQPLGMLFYRAQEEAPDSNRVRLKLYHKDEPIHLSDVLPMLENLGLRIIGETPHQVSTADDTFWILDFSMSYPGGPLDLEHCQARFQHAFAKVWGRELENDGFNRLLLASDLTGREISVLRGYAKYMRQIGVSFSQQYIEETLARYPALAQLLFKLFEQRFSLVQPFDEAVQQQLHDQLMRELDNVANLDDDRIIRRFMEAIEATLRTNFYQTTEQGEYKSYISYKLAPSTISEMPKPLPMYEIFVYSPRVEGVHLRWGKVARGGLRWSDRREDFRTEVLGLVKAQQVKNTVIVPAGAKGGFVCKQLPQGDRAAFLAEGKACYRLFIRALLDVTDNIIDGQVVPAKEVVRFDDDDYYLVVAADKGTATFSDIANEISAQYQHWLGDAFASGGSVGYDHKKMAITARGGWESVKRHFRELGIDCQTTDFTAVGVGDMAGDVFGNGMLRSKHTRLVGAFNHLHIFIDPNPDAATSYQERERLFNTPGSSWQDFDKNVISSGGGVFERSAKSISLSPEMQHLLATDKTSLTPTEVIRHLLTAKVDLLWNGGIGTYVKSSSESNSEVGDRANDAVRVNGNELQTRIVGEGGNLGCTQLGRIEYANAGGRINADFIDNVGGVDCSDNEVNIKILLTTLVDKGELSMEQRNQLLYDMTDEVAQIVLTNAYRQSQTISITEAKGPAALKEQQHFIQWLERQGKLDRQLEYLPSDDELSERMAAGRGLTRPELAILVAYAKMSLKDTLNIPDITNNDYIAQLLPLTMPSLLVERFGDALMHHPLRGEIIATRLANILVNDMGFNFAMRLQEETGASMADIAHSFMIARDVFGMDALLRDIEALDNQAPAEVQLTMFNQVRRIIRRATRWLLRSRDRSLSITENIAQFKPAFACLAEQLPQLLVPSEASALQEAIDELTEQGVSPTVSQRIVFLSRLFSVFDLAQIAKQQDKELTSVARLYFHLGAELELHWFLEQINQQAVSNHWQAQARAAFREDLDEQQRNLTAVILKHCKGEDECANMLAQWLEEHDNALNRWRQLLTDFKVSSSHEFAQFSVALRELNLLHLHCLNAV</sequence>
<dbReference type="InterPro" id="IPR046346">
    <property type="entry name" value="Aminoacid_DH-like_N_sf"/>
</dbReference>
<dbReference type="InterPro" id="IPR024727">
    <property type="entry name" value="NAD_Glu_DH_N_ACT1"/>
</dbReference>
<dbReference type="InterPro" id="IPR049058">
    <property type="entry name" value="NAD_Glu_DH_HM2"/>
</dbReference>